<protein>
    <submittedName>
        <fullName evidence="1">DUF2194 domain-containing protein</fullName>
    </submittedName>
</protein>
<gene>
    <name evidence="1" type="ORF">G6042_04055</name>
</gene>
<dbReference type="InterPro" id="IPR011330">
    <property type="entry name" value="Glyco_hydro/deAcase_b/a-brl"/>
</dbReference>
<keyword evidence="2" id="KW-1185">Reference proteome</keyword>
<dbReference type="EMBL" id="JAAMPT010000200">
    <property type="protein sequence ID" value="NMH24438.1"/>
    <property type="molecule type" value="Genomic_DNA"/>
</dbReference>
<dbReference type="RefSeq" id="WP_169523036.1">
    <property type="nucleotide sequence ID" value="NZ_JAAMPT010000200.1"/>
</dbReference>
<name>A0ABX1QSZ5_9FLAO</name>
<dbReference type="SUPFAM" id="SSF88713">
    <property type="entry name" value="Glycoside hydrolase/deacetylase"/>
    <property type="match status" value="1"/>
</dbReference>
<proteinExistence type="predicted"/>
<dbReference type="PROSITE" id="PS51257">
    <property type="entry name" value="PROKAR_LIPOPROTEIN"/>
    <property type="match status" value="1"/>
</dbReference>
<dbReference type="InterPro" id="IPR018695">
    <property type="entry name" value="DUF2194"/>
</dbReference>
<dbReference type="Pfam" id="PF09960">
    <property type="entry name" value="DUF2194"/>
    <property type="match status" value="1"/>
</dbReference>
<sequence>MIKLNQNINALQSLKKLSLLLIILLVTSCGKLEKLSNTDEFDFFNSNNDERELRRYTNESPNNPPVIQFVVDNNDLENVKTFNHIKKVCDYTKMPIKSVSLNEWNTGAEIFETTRVLGFYNTKKVSTSTIEKIIDFIAKGGTLYLPYNSEDSRFSFLIGLKPTADMNIDVASAGYNFKIPMLPGYSGKKFSKDIIFFGLKRNNFNENVKVFATAANNEYYPLITENKIGNGKVIFYNTTNYNEKADRGLLFSGILKGLEAIPYPIANVNTVHLDDFPSPLYDVMQEPIASELKQNLSDYVYKTWWPDMVKLADEFDIKYVALTTFDYDNNIQPPFLFNQWDGKKASINGQNQVLSNWLSKDILKNGHELGFHGYNHVSLVQSEWKNPEFMRLSLASAEKKWRINGFGTLPSIYVPPSNVIDKTGLHQLVKGMPSIKFMCSIYNGEYKDGGNREFDFDALEPKLYDIPRTASGFYLKEEANFALNSVYLYTGIWIHFVHPDDVFQIPGEKNISQGNYALRNTDALGWHKTKNSNRAMYPAFRGIIKDMKQRYPQLRFVEGTDGSYLINDWRASKFSHESGNGEYLVQELNNEESITEKQYWFLYGSNENASRIEAQLKNEGAIYRKTPYLEGNLYSVYTNKSKLKMIDLFHKSTLEINALAAIQKAVRQDYAIFNTKMQDFKIEQTYVDTSEEDLKKEIAALKQKMLSEAKIDAATWNKYATYMTWEEKGNDVWKMLDSHIAKYPTTENIMYSASLSEVAYYPTEAEREKWLRMQMYAKPNDKSILTDYIESYNSEENKEHIKFALENLIKIDSSQETMLKYLEFLLAYDPKAALKLLENITPSADYENLASSIAWLYAEEKMYLKAYEWSSFSPEIDFLSKMNWLIEAKENDLLVNEYTNHIEKNPNDYKAKALMSTYYSDTGKFKNAWIIANSLPDSFEEKEILRASYNKDVIYEERNLQLDLVENHVELFYPEVLKEIMKNDRKKYGDFLKLDSSLETNRELNSAVKNSFSYNVFDKKQNIHSFGATFSKMYELDFDIKDELHNLTHDVYGIEYKFTRAVKENKLNYWTSGRLEYSNQSKAFFQFSSGINLSKEKNFSSLIFKIAPAETGGAHSKSIYRFQLNYYQDVYLFGFLNANLSLEGNYYNPSSTEDTYVVTGDTYEGSITGKVFYDDGVDKKLKILPFIESSRSQGSFKSEYAYFLRFGYPYWVIDDRFYYGGGMAAKFGKDTDDFNIRVEGSYFLDDFSDKFQRYTGTLNYLLFDYTEINVGVEVFVQSLYYSNAVQLGIKHSLKKKQAK</sequence>
<evidence type="ECO:0000313" key="1">
    <source>
        <dbReference type="EMBL" id="NMH24438.1"/>
    </source>
</evidence>
<accession>A0ABX1QSZ5</accession>
<dbReference type="Proteomes" id="UP000767947">
    <property type="component" value="Unassembled WGS sequence"/>
</dbReference>
<comment type="caution">
    <text evidence="1">The sequence shown here is derived from an EMBL/GenBank/DDBJ whole genome shotgun (WGS) entry which is preliminary data.</text>
</comment>
<organism evidence="1 2">
    <name type="scientific">Flavobacterium solisilvae</name>
    <dbReference type="NCBI Taxonomy" id="1852019"/>
    <lineage>
        <taxon>Bacteria</taxon>
        <taxon>Pseudomonadati</taxon>
        <taxon>Bacteroidota</taxon>
        <taxon>Flavobacteriia</taxon>
        <taxon>Flavobacteriales</taxon>
        <taxon>Flavobacteriaceae</taxon>
        <taxon>Flavobacterium</taxon>
    </lineage>
</organism>
<reference evidence="1 2" key="1">
    <citation type="submission" date="2020-02" db="EMBL/GenBank/DDBJ databases">
        <title>Flavobacterium sp. genome.</title>
        <authorList>
            <person name="Jung H.S."/>
            <person name="Baek J.H."/>
            <person name="Jeon C.O."/>
        </authorList>
    </citation>
    <scope>NUCLEOTIDE SEQUENCE [LARGE SCALE GENOMIC DNA]</scope>
    <source>
        <strain evidence="1 2">SE-s27</strain>
    </source>
</reference>
<evidence type="ECO:0000313" key="2">
    <source>
        <dbReference type="Proteomes" id="UP000767947"/>
    </source>
</evidence>